<feature type="binding site" evidence="6">
    <location>
        <position position="282"/>
    </location>
    <ligand>
        <name>S-adenosyl-L-methionine</name>
        <dbReference type="ChEBI" id="CHEBI:59789"/>
    </ligand>
</feature>
<evidence type="ECO:0000313" key="9">
    <source>
        <dbReference type="Proteomes" id="UP000294881"/>
    </source>
</evidence>
<feature type="binding site" evidence="6">
    <location>
        <position position="302"/>
    </location>
    <ligand>
        <name>S-adenosyl-L-methionine</name>
        <dbReference type="ChEBI" id="CHEBI:59789"/>
    </ligand>
</feature>
<keyword evidence="1" id="KW-0479">Metal-binding</keyword>
<dbReference type="CDD" id="cd02440">
    <property type="entry name" value="AdoMet_MTases"/>
    <property type="match status" value="1"/>
</dbReference>
<dbReference type="Proteomes" id="UP000294881">
    <property type="component" value="Unassembled WGS sequence"/>
</dbReference>
<keyword evidence="4 6" id="KW-0949">S-adenosyl-L-methionine</keyword>
<dbReference type="GO" id="GO:0051539">
    <property type="term" value="F:4 iron, 4 sulfur cluster binding"/>
    <property type="evidence" value="ECO:0007669"/>
    <property type="project" value="UniProtKB-KW"/>
</dbReference>
<dbReference type="PANTHER" id="PTHR11061:SF49">
    <property type="entry name" value="23S RRNA (URACIL(1939)-C(5))-METHYLTRANSFERASE RLMD"/>
    <property type="match status" value="1"/>
</dbReference>
<dbReference type="RefSeq" id="WP_132002290.1">
    <property type="nucleotide sequence ID" value="NZ_JBHUNN010000002.1"/>
</dbReference>
<comment type="caution">
    <text evidence="8">The sequence shown here is derived from an EMBL/GenBank/DDBJ whole genome shotgun (WGS) entry which is preliminary data.</text>
</comment>
<keyword evidence="3 6" id="KW-0808">Transferase</keyword>
<dbReference type="Pfam" id="PF05958">
    <property type="entry name" value="tRNA_U5-meth_tr"/>
    <property type="match status" value="1"/>
</dbReference>
<evidence type="ECO:0000256" key="4">
    <source>
        <dbReference type="ARBA" id="ARBA00022691"/>
    </source>
</evidence>
<dbReference type="InterPro" id="IPR030390">
    <property type="entry name" value="MeTrfase_TrmA_AS"/>
</dbReference>
<name>A0A4V2RY07_9HYPH</name>
<evidence type="ECO:0000256" key="7">
    <source>
        <dbReference type="PROSITE-ProRule" id="PRU10015"/>
    </source>
</evidence>
<dbReference type="InterPro" id="IPR012340">
    <property type="entry name" value="NA-bd_OB-fold"/>
</dbReference>
<dbReference type="InterPro" id="IPR029063">
    <property type="entry name" value="SAM-dependent_MTases_sf"/>
</dbReference>
<dbReference type="Gene3D" id="2.40.50.140">
    <property type="entry name" value="Nucleic acid-binding proteins"/>
    <property type="match status" value="1"/>
</dbReference>
<proteinExistence type="inferred from homology"/>
<evidence type="ECO:0000256" key="3">
    <source>
        <dbReference type="ARBA" id="ARBA00022679"/>
    </source>
</evidence>
<dbReference type="Gene3D" id="3.40.50.150">
    <property type="entry name" value="Vaccinia Virus protein VP39"/>
    <property type="match status" value="1"/>
</dbReference>
<evidence type="ECO:0000256" key="5">
    <source>
        <dbReference type="ARBA" id="ARBA00023014"/>
    </source>
</evidence>
<protein>
    <submittedName>
        <fullName evidence="8">23S rRNA (Uracil1939-C5)-methyltransferase</fullName>
    </submittedName>
</protein>
<dbReference type="AlphaFoldDB" id="A0A4V2RY07"/>
<feature type="binding site" evidence="6">
    <location>
        <position position="255"/>
    </location>
    <ligand>
        <name>S-adenosyl-L-methionine</name>
        <dbReference type="ChEBI" id="CHEBI:59789"/>
    </ligand>
</feature>
<keyword evidence="5" id="KW-0411">Iron-sulfur</keyword>
<reference evidence="8 9" key="1">
    <citation type="submission" date="2019-03" db="EMBL/GenBank/DDBJ databases">
        <title>Genomic Encyclopedia of Type Strains, Phase IV (KMG-IV): sequencing the most valuable type-strain genomes for metagenomic binning, comparative biology and taxonomic classification.</title>
        <authorList>
            <person name="Goeker M."/>
        </authorList>
    </citation>
    <scope>NUCLEOTIDE SEQUENCE [LARGE SCALE GENOMIC DNA]</scope>
    <source>
        <strain evidence="8 9">DSM 22958</strain>
    </source>
</reference>
<dbReference type="Gene3D" id="2.40.50.1070">
    <property type="match status" value="1"/>
</dbReference>
<dbReference type="PANTHER" id="PTHR11061">
    <property type="entry name" value="RNA M5U METHYLTRANSFERASE"/>
    <property type="match status" value="1"/>
</dbReference>
<keyword evidence="1" id="KW-0004">4Fe-4S</keyword>
<dbReference type="EMBL" id="SLWL01000001">
    <property type="protein sequence ID" value="TCO16198.1"/>
    <property type="molecule type" value="Genomic_DNA"/>
</dbReference>
<accession>A0A4V2RY07</accession>
<keyword evidence="1" id="KW-0408">Iron</keyword>
<sequence length="426" mass="45226">MAEQLTIDHLGARGDGVALTPDGPVYVDRALPGEVVDVEISGNRGRLLSVAQASPQRRTQDCAWQADAAPAQCGGCVARHMAPDLYAGWKTGAVRAALQRAGVADALRPMVDARGLGRRRVTLHGRVSPGKPAAGFMAPRSHDLIAIDRCLELEPGLDRAPAVATALTRLLASFGKPLDIQLTATQAGLDVDIRGLGQKNLGKQADATRLRLVEMAEKLDLARLSLHGDVLVERRPPLIAMGKAQVVPAPGGFLQATAAGEQVLADLMLAAIGKVKRVADCFSGCGPFALRLARQAEVHAIELEAPALAALDRAFRAAQGLKRITTEKRDLFRRPLFPQEIDRFDALVLDPPRAGAEALAQQIAAAQIGKVAYVSCDPATFARDAAILTGGGFTLASVTPVDQFRYSAHTEVIGVFERPRASKAKR</sequence>
<keyword evidence="9" id="KW-1185">Reference proteome</keyword>
<dbReference type="GO" id="GO:0070475">
    <property type="term" value="P:rRNA base methylation"/>
    <property type="evidence" value="ECO:0007669"/>
    <property type="project" value="TreeGrafter"/>
</dbReference>
<feature type="active site" evidence="7">
    <location>
        <position position="376"/>
    </location>
</feature>
<dbReference type="SUPFAM" id="SSF53335">
    <property type="entry name" value="S-adenosyl-L-methionine-dependent methyltransferases"/>
    <property type="match status" value="1"/>
</dbReference>
<dbReference type="PROSITE" id="PS51687">
    <property type="entry name" value="SAM_MT_RNA_M5U"/>
    <property type="match status" value="1"/>
</dbReference>
<comment type="similarity">
    <text evidence="6">Belongs to the class I-like SAM-binding methyltransferase superfamily. RNA M5U methyltransferase family.</text>
</comment>
<organism evidence="8 9">
    <name type="scientific">Camelimonas lactis</name>
    <dbReference type="NCBI Taxonomy" id="659006"/>
    <lineage>
        <taxon>Bacteria</taxon>
        <taxon>Pseudomonadati</taxon>
        <taxon>Pseudomonadota</taxon>
        <taxon>Alphaproteobacteria</taxon>
        <taxon>Hyphomicrobiales</taxon>
        <taxon>Chelatococcaceae</taxon>
        <taxon>Camelimonas</taxon>
    </lineage>
</organism>
<keyword evidence="2 6" id="KW-0489">Methyltransferase</keyword>
<dbReference type="PROSITE" id="PS01230">
    <property type="entry name" value="TRMA_1"/>
    <property type="match status" value="1"/>
</dbReference>
<feature type="active site" description="Nucleophile" evidence="6">
    <location>
        <position position="376"/>
    </location>
</feature>
<gene>
    <name evidence="8" type="ORF">EV666_101451</name>
</gene>
<evidence type="ECO:0000313" key="8">
    <source>
        <dbReference type="EMBL" id="TCO16198.1"/>
    </source>
</evidence>
<dbReference type="GO" id="GO:0070041">
    <property type="term" value="F:rRNA (uridine-C5-)-methyltransferase activity"/>
    <property type="evidence" value="ECO:0007669"/>
    <property type="project" value="TreeGrafter"/>
</dbReference>
<dbReference type="OrthoDB" id="9804590at2"/>
<dbReference type="InterPro" id="IPR010280">
    <property type="entry name" value="U5_MeTrfase_fam"/>
</dbReference>
<evidence type="ECO:0000256" key="1">
    <source>
        <dbReference type="ARBA" id="ARBA00022485"/>
    </source>
</evidence>
<evidence type="ECO:0000256" key="2">
    <source>
        <dbReference type="ARBA" id="ARBA00022603"/>
    </source>
</evidence>
<dbReference type="SUPFAM" id="SSF50249">
    <property type="entry name" value="Nucleic acid-binding proteins"/>
    <property type="match status" value="1"/>
</dbReference>
<evidence type="ECO:0000256" key="6">
    <source>
        <dbReference type="PROSITE-ProRule" id="PRU01024"/>
    </source>
</evidence>
<feature type="binding site" evidence="6">
    <location>
        <position position="350"/>
    </location>
    <ligand>
        <name>S-adenosyl-L-methionine</name>
        <dbReference type="ChEBI" id="CHEBI:59789"/>
    </ligand>
</feature>